<evidence type="ECO:0000256" key="1">
    <source>
        <dbReference type="SAM" id="MobiDB-lite"/>
    </source>
</evidence>
<dbReference type="Proteomes" id="UP001610432">
    <property type="component" value="Unassembled WGS sequence"/>
</dbReference>
<evidence type="ECO:0000313" key="3">
    <source>
        <dbReference type="EMBL" id="KAL2867441.1"/>
    </source>
</evidence>
<protein>
    <submittedName>
        <fullName evidence="3">Uncharacterized protein</fullName>
    </submittedName>
</protein>
<name>A0ABR4LSE4_9EURO</name>
<feature type="region of interest" description="Disordered" evidence="1">
    <location>
        <begin position="258"/>
        <end position="282"/>
    </location>
</feature>
<sequence length="832" mass="93822">MDVWIRNHLQGVKPIRSDEEFGRSPLPGEKHRMQRRFNGTYSTELATNPDEVYEIACQNERFSVPAMGDCVVSDLPSFDSTTEYDVPPDAQKKLWKAEIARLHTAVASQDSVPTFQGMQRTPQISEGSYEALAFVADRFWVGMNVCQHDYEAMLQEHFPEMFDKAELMGYRGTLLRVMDDPAEEGGKPPADTIDTEEYFMFVDYVTAVMAWIMCRSAYGRSFHGHILAALAKRATKLKILSADMVEYVERSLDAVHLPPTASELTGQGDARPPEVPGADRQGSDAWGGLKMLGRGPDNADTKAPLTRTEGVRKMYFMRNTRFYPGIWTVSRYLLLSLRGPRRMITSSRMLFELCSTVYETGLSEFPTLVFQDRDGEYLALSDRNTLAYSRPVFELVRSSVSQIKRRYEVSSEDESIYNTAAADPDVITTIAWNMPTGREERSATAAASSQQGEMHEERFDLRSMGDVVNVLVPLQLTSPTISKCLFYFIRMIVFTEDQNPEDPIVPPPPVKFKAYYSLCTRKYQSYAVLRKQAGVSSLSKALIARDKLLTGDEIGNISADTYVSYMEGGPGRLNALQRRVDRERVAQRLKEIEHASAQMNEWVFEEAGVLVRCTWYLWTVLVGCTILVGGGVAIGVSVERRIPGVDPFNITTYAWVLAAFILLVAKSVRVEDWPWRDFLRGRVLCCSVSELHSMTGINKQLILAKLLHNEATSILTTRGPFNIPFERKSSDGFSIDEPITMWTMLLSGLIMVQVQADQGTALVCLDARKGATGSLVKRQNMPTESKKYIYCDQMPRQDEKNPNEGIRFRLNSGPIGWHRIDGLYNNHNCEFV</sequence>
<keyword evidence="2" id="KW-1133">Transmembrane helix</keyword>
<feature type="transmembrane region" description="Helical" evidence="2">
    <location>
        <begin position="615"/>
        <end position="638"/>
    </location>
</feature>
<keyword evidence="2" id="KW-0812">Transmembrane</keyword>
<evidence type="ECO:0000313" key="4">
    <source>
        <dbReference type="Proteomes" id="UP001610432"/>
    </source>
</evidence>
<dbReference type="GeneID" id="98148041"/>
<dbReference type="RefSeq" id="XP_070886420.1">
    <property type="nucleotide sequence ID" value="XM_071032969.1"/>
</dbReference>
<reference evidence="3 4" key="1">
    <citation type="submission" date="2024-07" db="EMBL/GenBank/DDBJ databases">
        <title>Section-level genome sequencing and comparative genomics of Aspergillus sections Usti and Cavernicolus.</title>
        <authorList>
            <consortium name="Lawrence Berkeley National Laboratory"/>
            <person name="Nybo J.L."/>
            <person name="Vesth T.C."/>
            <person name="Theobald S."/>
            <person name="Frisvad J.C."/>
            <person name="Larsen T.O."/>
            <person name="Kjaerboelling I."/>
            <person name="Rothschild-Mancinelli K."/>
            <person name="Lyhne E.K."/>
            <person name="Kogle M.E."/>
            <person name="Barry K."/>
            <person name="Clum A."/>
            <person name="Na H."/>
            <person name="Ledsgaard L."/>
            <person name="Lin J."/>
            <person name="Lipzen A."/>
            <person name="Kuo A."/>
            <person name="Riley R."/>
            <person name="Mondo S."/>
            <person name="Labutti K."/>
            <person name="Haridas S."/>
            <person name="Pangalinan J."/>
            <person name="Salamov A.A."/>
            <person name="Simmons B.A."/>
            <person name="Magnuson J.K."/>
            <person name="Chen J."/>
            <person name="Drula E."/>
            <person name="Henrissat B."/>
            <person name="Wiebenga A."/>
            <person name="Lubbers R.J."/>
            <person name="Gomes A.C."/>
            <person name="Macurrencykelacurrency M.R."/>
            <person name="Stajich J."/>
            <person name="Grigoriev I.V."/>
            <person name="Mortensen U.H."/>
            <person name="De Vries R.P."/>
            <person name="Baker S.E."/>
            <person name="Andersen M.R."/>
        </authorList>
    </citation>
    <scope>NUCLEOTIDE SEQUENCE [LARGE SCALE GENOMIC DNA]</scope>
    <source>
        <strain evidence="3 4">CBS 449.75</strain>
    </source>
</reference>
<proteinExistence type="predicted"/>
<comment type="caution">
    <text evidence="3">The sequence shown here is derived from an EMBL/GenBank/DDBJ whole genome shotgun (WGS) entry which is preliminary data.</text>
</comment>
<keyword evidence="2" id="KW-0472">Membrane</keyword>
<dbReference type="EMBL" id="JBFXLQ010000019">
    <property type="protein sequence ID" value="KAL2867441.1"/>
    <property type="molecule type" value="Genomic_DNA"/>
</dbReference>
<evidence type="ECO:0000256" key="2">
    <source>
        <dbReference type="SAM" id="Phobius"/>
    </source>
</evidence>
<feature type="transmembrane region" description="Helical" evidence="2">
    <location>
        <begin position="650"/>
        <end position="668"/>
    </location>
</feature>
<organism evidence="3 4">
    <name type="scientific">Aspergillus lucknowensis</name>
    <dbReference type="NCBI Taxonomy" id="176173"/>
    <lineage>
        <taxon>Eukaryota</taxon>
        <taxon>Fungi</taxon>
        <taxon>Dikarya</taxon>
        <taxon>Ascomycota</taxon>
        <taxon>Pezizomycotina</taxon>
        <taxon>Eurotiomycetes</taxon>
        <taxon>Eurotiomycetidae</taxon>
        <taxon>Eurotiales</taxon>
        <taxon>Aspergillaceae</taxon>
        <taxon>Aspergillus</taxon>
        <taxon>Aspergillus subgen. Nidulantes</taxon>
    </lineage>
</organism>
<accession>A0ABR4LSE4</accession>
<gene>
    <name evidence="3" type="ORF">BJX67DRAFT_381142</name>
</gene>
<keyword evidence="4" id="KW-1185">Reference proteome</keyword>